<gene>
    <name evidence="3" type="ORF">Malapachy_1962</name>
</gene>
<dbReference type="PANTHER" id="PTHR28041">
    <property type="entry name" value="54S RIBOSOMAL PROTEIN L25, MITOCHONDRIAL"/>
    <property type="match status" value="1"/>
</dbReference>
<accession>A0A0M8MJJ0</accession>
<feature type="coiled-coil region" evidence="1">
    <location>
        <begin position="166"/>
        <end position="193"/>
    </location>
</feature>
<dbReference type="GeneID" id="28728333"/>
<dbReference type="RefSeq" id="XP_017991388.1">
    <property type="nucleotide sequence ID" value="XM_018136458.1"/>
</dbReference>
<dbReference type="PANTHER" id="PTHR28041:SF1">
    <property type="entry name" value="LARGE RIBOSOMAL SUBUNIT PROTEIN ML59"/>
    <property type="match status" value="1"/>
</dbReference>
<keyword evidence="1" id="KW-0175">Coiled coil</keyword>
<dbReference type="InterPro" id="IPR040922">
    <property type="entry name" value="Ribosomal_mL59_dom"/>
</dbReference>
<evidence type="ECO:0000259" key="2">
    <source>
        <dbReference type="Pfam" id="PF18126"/>
    </source>
</evidence>
<name>A0A0M8MJJ0_9BASI</name>
<dbReference type="InterPro" id="IPR037507">
    <property type="entry name" value="Ribosomal_mL59"/>
</dbReference>
<comment type="caution">
    <text evidence="3">The sequence shown here is derived from an EMBL/GenBank/DDBJ whole genome shotgun (WGS) entry which is preliminary data.</text>
</comment>
<dbReference type="AlphaFoldDB" id="A0A0M8MJJ0"/>
<sequence>MALRATPVMRQGSPPELMYGLLRWSKSARAQAPNVAVAQGQAPEANLAKKAFQHWRNADTGRWNPPQYSLRRQAQLVRAAHETGMLDAVVASPKYARFARRLEEMPTHEVFTGFPTITWPTLSSREDAQEADRIARTFHAHGPYAGRATSRMFKGKKGDRVKHARRRRVEENMRTMHETIDEWRKEKAAARAKAKPISPL</sequence>
<evidence type="ECO:0000313" key="4">
    <source>
        <dbReference type="Proteomes" id="UP000037751"/>
    </source>
</evidence>
<dbReference type="GO" id="GO:0005762">
    <property type="term" value="C:mitochondrial large ribosomal subunit"/>
    <property type="evidence" value="ECO:0007669"/>
    <property type="project" value="InterPro"/>
</dbReference>
<protein>
    <recommendedName>
        <fullName evidence="2">Large ribosomal subunit protein mL59 domain-containing protein</fullName>
    </recommendedName>
</protein>
<reference evidence="3 4" key="1">
    <citation type="submission" date="2015-07" db="EMBL/GenBank/DDBJ databases">
        <title>Draft Genome Sequence of Malassezia furfur CBS1878 and Malassezia pachydermatis CBS1879.</title>
        <authorList>
            <person name="Triana S."/>
            <person name="Ohm R."/>
            <person name="Gonzalez A."/>
            <person name="DeCock H."/>
            <person name="Restrepo S."/>
            <person name="Celis A."/>
        </authorList>
    </citation>
    <scope>NUCLEOTIDE SEQUENCE [LARGE SCALE GENOMIC DNA]</scope>
    <source>
        <strain evidence="3 4">CBS 1879</strain>
    </source>
</reference>
<dbReference type="VEuPathDB" id="FungiDB:Malapachy_1962"/>
<dbReference type="EMBL" id="LGAV01000005">
    <property type="protein sequence ID" value="KOS13756.1"/>
    <property type="molecule type" value="Genomic_DNA"/>
</dbReference>
<feature type="domain" description="Large ribosomal subunit protein mL59" evidence="2">
    <location>
        <begin position="26"/>
        <end position="185"/>
    </location>
</feature>
<dbReference type="STRING" id="77020.A0A0M8MJJ0"/>
<organism evidence="3 4">
    <name type="scientific">Malassezia pachydermatis</name>
    <dbReference type="NCBI Taxonomy" id="77020"/>
    <lineage>
        <taxon>Eukaryota</taxon>
        <taxon>Fungi</taxon>
        <taxon>Dikarya</taxon>
        <taxon>Basidiomycota</taxon>
        <taxon>Ustilaginomycotina</taxon>
        <taxon>Malasseziomycetes</taxon>
        <taxon>Malasseziales</taxon>
        <taxon>Malasseziaceae</taxon>
        <taxon>Malassezia</taxon>
    </lineage>
</organism>
<proteinExistence type="predicted"/>
<evidence type="ECO:0000313" key="3">
    <source>
        <dbReference type="EMBL" id="KOS13756.1"/>
    </source>
</evidence>
<dbReference type="Proteomes" id="UP000037751">
    <property type="component" value="Unassembled WGS sequence"/>
</dbReference>
<dbReference type="Pfam" id="PF18126">
    <property type="entry name" value="Mitoc_mL59"/>
    <property type="match status" value="1"/>
</dbReference>
<evidence type="ECO:0000256" key="1">
    <source>
        <dbReference type="SAM" id="Coils"/>
    </source>
</evidence>
<dbReference type="GO" id="GO:0003735">
    <property type="term" value="F:structural constituent of ribosome"/>
    <property type="evidence" value="ECO:0007669"/>
    <property type="project" value="InterPro"/>
</dbReference>
<dbReference type="OrthoDB" id="18529at2759"/>
<keyword evidence="4" id="KW-1185">Reference proteome</keyword>